<keyword evidence="6 13" id="KW-1133">Transmembrane helix</keyword>
<evidence type="ECO:0000256" key="9">
    <source>
        <dbReference type="ARBA" id="ARBA00023163"/>
    </source>
</evidence>
<feature type="region of interest" description="Disordered" evidence="12">
    <location>
        <begin position="36"/>
        <end position="109"/>
    </location>
</feature>
<evidence type="ECO:0000256" key="5">
    <source>
        <dbReference type="ARBA" id="ARBA00022968"/>
    </source>
</evidence>
<evidence type="ECO:0000256" key="8">
    <source>
        <dbReference type="ARBA" id="ARBA00023136"/>
    </source>
</evidence>
<evidence type="ECO:0000256" key="2">
    <source>
        <dbReference type="ARBA" id="ARBA00006068"/>
    </source>
</evidence>
<comment type="similarity">
    <text evidence="2">Belongs to the LytR/CpsA/Psr (LCP) family.</text>
</comment>
<dbReference type="PANTHER" id="PTHR33392:SF8">
    <property type="entry name" value="REGULATORY PROTEIN MSRR"/>
    <property type="match status" value="1"/>
</dbReference>
<comment type="function">
    <text evidence="10">Involved in SarA attenuation. Affects resistance to oxacillin and teicoplanin, as well as the synthesis of virulence factors.</text>
</comment>
<dbReference type="InterPro" id="IPR050922">
    <property type="entry name" value="LytR/CpsA/Psr_CW_biosynth"/>
</dbReference>
<accession>A0A9Q5JGP8</accession>
<protein>
    <recommendedName>
        <fullName evidence="11">Regulatory protein MsrR</fullName>
    </recommendedName>
</protein>
<evidence type="ECO:0000256" key="11">
    <source>
        <dbReference type="ARBA" id="ARBA00040752"/>
    </source>
</evidence>
<dbReference type="OrthoDB" id="9782542at2"/>
<keyword evidence="8 13" id="KW-0472">Membrane</keyword>
<evidence type="ECO:0000256" key="6">
    <source>
        <dbReference type="ARBA" id="ARBA00022989"/>
    </source>
</evidence>
<keyword evidence="9" id="KW-0804">Transcription</keyword>
<evidence type="ECO:0000256" key="4">
    <source>
        <dbReference type="ARBA" id="ARBA00022692"/>
    </source>
</evidence>
<dbReference type="NCBIfam" id="TIGR00350">
    <property type="entry name" value="lytR_cpsA_psr"/>
    <property type="match status" value="1"/>
</dbReference>
<dbReference type="InterPro" id="IPR004474">
    <property type="entry name" value="LytR_CpsA_psr"/>
</dbReference>
<organism evidence="15 16">
    <name type="scientific">Floricoccus penangensis</name>
    <dbReference type="NCBI Taxonomy" id="1859475"/>
    <lineage>
        <taxon>Bacteria</taxon>
        <taxon>Bacillati</taxon>
        <taxon>Bacillota</taxon>
        <taxon>Bacilli</taxon>
        <taxon>Lactobacillales</taxon>
        <taxon>Streptococcaceae</taxon>
        <taxon>Floricoccus</taxon>
    </lineage>
</organism>
<keyword evidence="7" id="KW-0805">Transcription regulation</keyword>
<evidence type="ECO:0000256" key="1">
    <source>
        <dbReference type="ARBA" id="ARBA00004401"/>
    </source>
</evidence>
<evidence type="ECO:0000256" key="13">
    <source>
        <dbReference type="SAM" id="Phobius"/>
    </source>
</evidence>
<evidence type="ECO:0000313" key="16">
    <source>
        <dbReference type="Proteomes" id="UP000177273"/>
    </source>
</evidence>
<evidence type="ECO:0000256" key="7">
    <source>
        <dbReference type="ARBA" id="ARBA00023015"/>
    </source>
</evidence>
<feature type="compositionally biased region" description="Basic and acidic residues" evidence="12">
    <location>
        <begin position="88"/>
        <end position="101"/>
    </location>
</feature>
<comment type="subcellular location">
    <subcellularLocation>
        <location evidence="1">Cell membrane</location>
        <topology evidence="1">Single-pass type II membrane protein</topology>
    </subcellularLocation>
</comment>
<keyword evidence="4 13" id="KW-0812">Transmembrane</keyword>
<feature type="compositionally biased region" description="Basic and acidic residues" evidence="12">
    <location>
        <begin position="36"/>
        <end position="55"/>
    </location>
</feature>
<sequence>MEQKFKRRKDYLEKNFKYLTANEKIELERLKRLEAKELENQGNKTEELHKYDRRGNAQSNIRKTISKSEPKYEETSNIETNYDEDTSVDDKDLENEKIPKEKKSKKPKKKKSFLRRLRNFLIIVLVLIIGFFAYGYFRVKNLPTANFSVEKFNGKKAKNGATNILILGTDQRDYQTTDDARSDSMMMLQIGGPDKKVKIVSFMRDTLVEIPGFSYEGYPDSKLNLAYNLGEQDNHKGADLTRETIKKNFGIDAEYYAMVNFSSFAEVIDSLFPAGVKIDAQFSTVDGEKVKQVEVPDDLRYGPNNLDPKQTIKVGKQRMDGRTLLNYARFRKDDEGDFGRTKRQQQVLEAIISQAKNPATLFTGPSAIGTIKALTSTNVPNTTVITKGIPAILNASKGIESYTVPELGDWQDVEDQYGGAALLVDFDKYKAKLKDTFGE</sequence>
<comment type="caution">
    <text evidence="15">The sequence shown here is derived from an EMBL/GenBank/DDBJ whole genome shotgun (WGS) entry which is preliminary data.</text>
</comment>
<keyword evidence="16" id="KW-1185">Reference proteome</keyword>
<evidence type="ECO:0000259" key="14">
    <source>
        <dbReference type="Pfam" id="PF03816"/>
    </source>
</evidence>
<dbReference type="AlphaFoldDB" id="A0A9Q5JGP8"/>
<gene>
    <name evidence="15" type="ORF">BG262_02990</name>
</gene>
<keyword evidence="5" id="KW-0735">Signal-anchor</keyword>
<evidence type="ECO:0000256" key="10">
    <source>
        <dbReference type="ARBA" id="ARBA00037178"/>
    </source>
</evidence>
<feature type="domain" description="Cell envelope-related transcriptional attenuator" evidence="14">
    <location>
        <begin position="181"/>
        <end position="356"/>
    </location>
</feature>
<reference evidence="16" key="1">
    <citation type="submission" date="2016-09" db="EMBL/GenBank/DDBJ databases">
        <title>Draft genome sequence of a novel species of the family Streptococcaceae isolated from flowers.</title>
        <authorList>
            <person name="Chuah L.-O."/>
            <person name="Yap K.-P."/>
            <person name="Thong K.L."/>
            <person name="Liong M.T."/>
            <person name="Ahmad R."/>
            <person name="Rusul G."/>
        </authorList>
    </citation>
    <scope>NUCLEOTIDE SEQUENCE [LARGE SCALE GENOMIC DNA]</scope>
    <source>
        <strain evidence="16">HibF3</strain>
    </source>
</reference>
<evidence type="ECO:0000256" key="12">
    <source>
        <dbReference type="SAM" id="MobiDB-lite"/>
    </source>
</evidence>
<name>A0A9Q5JGP8_9LACT</name>
<keyword evidence="3" id="KW-1003">Cell membrane</keyword>
<feature type="transmembrane region" description="Helical" evidence="13">
    <location>
        <begin position="117"/>
        <end position="137"/>
    </location>
</feature>
<dbReference type="Pfam" id="PF03816">
    <property type="entry name" value="LytR_cpsA_psr"/>
    <property type="match status" value="1"/>
</dbReference>
<dbReference type="Proteomes" id="UP000177273">
    <property type="component" value="Unassembled WGS sequence"/>
</dbReference>
<dbReference type="EMBL" id="MKIQ01000027">
    <property type="protein sequence ID" value="OFI46780.1"/>
    <property type="molecule type" value="Genomic_DNA"/>
</dbReference>
<proteinExistence type="inferred from homology"/>
<dbReference type="Gene3D" id="3.40.630.190">
    <property type="entry name" value="LCP protein"/>
    <property type="match status" value="1"/>
</dbReference>
<dbReference type="GO" id="GO:0005886">
    <property type="term" value="C:plasma membrane"/>
    <property type="evidence" value="ECO:0007669"/>
    <property type="project" value="UniProtKB-SubCell"/>
</dbReference>
<dbReference type="PANTHER" id="PTHR33392">
    <property type="entry name" value="POLYISOPRENYL-TEICHOIC ACID--PEPTIDOGLYCAN TEICHOIC ACID TRANSFERASE TAGU"/>
    <property type="match status" value="1"/>
</dbReference>
<evidence type="ECO:0000313" key="15">
    <source>
        <dbReference type="EMBL" id="OFI46780.1"/>
    </source>
</evidence>
<dbReference type="RefSeq" id="WP_070787913.1">
    <property type="nucleotide sequence ID" value="NZ_MKIQ01000027.1"/>
</dbReference>
<evidence type="ECO:0000256" key="3">
    <source>
        <dbReference type="ARBA" id="ARBA00022475"/>
    </source>
</evidence>